<proteinExistence type="predicted"/>
<feature type="region of interest" description="Disordered" evidence="1">
    <location>
        <begin position="92"/>
        <end position="111"/>
    </location>
</feature>
<dbReference type="Proteomes" id="UP001595947">
    <property type="component" value="Unassembled WGS sequence"/>
</dbReference>
<gene>
    <name evidence="2" type="ORF">ACFPBZ_05375</name>
</gene>
<accession>A0ABV9YH10</accession>
<protein>
    <submittedName>
        <fullName evidence="2">Uncharacterized protein</fullName>
    </submittedName>
</protein>
<dbReference type="RefSeq" id="WP_378034975.1">
    <property type="nucleotide sequence ID" value="NZ_JBHSIV010000004.1"/>
</dbReference>
<sequence length="111" mass="11980">MSLIDLTALGLPSTFDAQPSVAAARYPELAGGARTRDRLVELHVLVEHGDAAAAAEAQEWLDDDADARRVWHQVEARCRQLRIDTATHLPPRVGNALPVDAGRRNVVPPGS</sequence>
<name>A0ABV9YH10_9PSEU</name>
<dbReference type="EMBL" id="JBHSIV010000004">
    <property type="protein sequence ID" value="MFC5061624.1"/>
    <property type="molecule type" value="Genomic_DNA"/>
</dbReference>
<reference evidence="3" key="1">
    <citation type="journal article" date="2019" name="Int. J. Syst. Evol. Microbiol.">
        <title>The Global Catalogue of Microorganisms (GCM) 10K type strain sequencing project: providing services to taxonomists for standard genome sequencing and annotation.</title>
        <authorList>
            <consortium name="The Broad Institute Genomics Platform"/>
            <consortium name="The Broad Institute Genome Sequencing Center for Infectious Disease"/>
            <person name="Wu L."/>
            <person name="Ma J."/>
        </authorList>
    </citation>
    <scope>NUCLEOTIDE SEQUENCE [LARGE SCALE GENOMIC DNA]</scope>
    <source>
        <strain evidence="3">CGMCC 4.7093</strain>
    </source>
</reference>
<organism evidence="2 3">
    <name type="scientific">Actinomycetospora atypica</name>
    <dbReference type="NCBI Taxonomy" id="1290095"/>
    <lineage>
        <taxon>Bacteria</taxon>
        <taxon>Bacillati</taxon>
        <taxon>Actinomycetota</taxon>
        <taxon>Actinomycetes</taxon>
        <taxon>Pseudonocardiales</taxon>
        <taxon>Pseudonocardiaceae</taxon>
        <taxon>Actinomycetospora</taxon>
    </lineage>
</organism>
<evidence type="ECO:0000313" key="2">
    <source>
        <dbReference type="EMBL" id="MFC5061624.1"/>
    </source>
</evidence>
<evidence type="ECO:0000313" key="3">
    <source>
        <dbReference type="Proteomes" id="UP001595947"/>
    </source>
</evidence>
<comment type="caution">
    <text evidence="2">The sequence shown here is derived from an EMBL/GenBank/DDBJ whole genome shotgun (WGS) entry which is preliminary data.</text>
</comment>
<keyword evidence="3" id="KW-1185">Reference proteome</keyword>
<evidence type="ECO:0000256" key="1">
    <source>
        <dbReference type="SAM" id="MobiDB-lite"/>
    </source>
</evidence>